<keyword evidence="4" id="KW-1185">Reference proteome</keyword>
<evidence type="ECO:0000256" key="1">
    <source>
        <dbReference type="SAM" id="MobiDB-lite"/>
    </source>
</evidence>
<dbReference type="Proteomes" id="UP001642540">
    <property type="component" value="Unassembled WGS sequence"/>
</dbReference>
<feature type="region of interest" description="Disordered" evidence="1">
    <location>
        <begin position="13"/>
        <end position="68"/>
    </location>
</feature>
<comment type="caution">
    <text evidence="3">The sequence shown here is derived from an EMBL/GenBank/DDBJ whole genome shotgun (WGS) entry which is preliminary data.</text>
</comment>
<name>A0ABP1Q4L9_9HEXA</name>
<protein>
    <recommendedName>
        <fullName evidence="5">Cell division protein FtsL</fullName>
    </recommendedName>
</protein>
<keyword evidence="2" id="KW-0472">Membrane</keyword>
<reference evidence="3 4" key="1">
    <citation type="submission" date="2024-08" db="EMBL/GenBank/DDBJ databases">
        <authorList>
            <person name="Cucini C."/>
            <person name="Frati F."/>
        </authorList>
    </citation>
    <scope>NUCLEOTIDE SEQUENCE [LARGE SCALE GENOMIC DNA]</scope>
</reference>
<evidence type="ECO:0000256" key="2">
    <source>
        <dbReference type="SAM" id="Phobius"/>
    </source>
</evidence>
<evidence type="ECO:0000313" key="4">
    <source>
        <dbReference type="Proteomes" id="UP001642540"/>
    </source>
</evidence>
<feature type="transmembrane region" description="Helical" evidence="2">
    <location>
        <begin position="109"/>
        <end position="130"/>
    </location>
</feature>
<feature type="compositionally biased region" description="Basic and acidic residues" evidence="1">
    <location>
        <begin position="18"/>
        <end position="53"/>
    </location>
</feature>
<evidence type="ECO:0008006" key="5">
    <source>
        <dbReference type="Google" id="ProtNLM"/>
    </source>
</evidence>
<organism evidence="3 4">
    <name type="scientific">Orchesella dallaii</name>
    <dbReference type="NCBI Taxonomy" id="48710"/>
    <lineage>
        <taxon>Eukaryota</taxon>
        <taxon>Metazoa</taxon>
        <taxon>Ecdysozoa</taxon>
        <taxon>Arthropoda</taxon>
        <taxon>Hexapoda</taxon>
        <taxon>Collembola</taxon>
        <taxon>Entomobryomorpha</taxon>
        <taxon>Entomobryoidea</taxon>
        <taxon>Orchesellidae</taxon>
        <taxon>Orchesellinae</taxon>
        <taxon>Orchesella</taxon>
    </lineage>
</organism>
<dbReference type="EMBL" id="CAXLJM020000023">
    <property type="protein sequence ID" value="CAL8088972.1"/>
    <property type="molecule type" value="Genomic_DNA"/>
</dbReference>
<accession>A0ABP1Q4L9</accession>
<evidence type="ECO:0000313" key="3">
    <source>
        <dbReference type="EMBL" id="CAL8088972.1"/>
    </source>
</evidence>
<keyword evidence="2" id="KW-0812">Transmembrane</keyword>
<proteinExistence type="predicted"/>
<gene>
    <name evidence="3" type="ORF">ODALV1_LOCUS7220</name>
</gene>
<keyword evidence="2" id="KW-1133">Transmembrane helix</keyword>
<sequence length="203" mass="23470">MEYEYYKSFFLEQESSDEDKRSCTAPRDRRSGAGDKEDGKFTRWKSQKDEGFGRYHSSQKSIPSTPIHDPLTYQWTKAPRLLKADKGVQVSFSPKKKKVRDINFKRRQLRLLFGLMIFAIVLASVVLTVMNEVNRDLTTQYNQTQEKLKAREVLLKEGKARIPELSEVQKNEALENSGWSIIEFAGSIDLVEVAFDIWNGIQL</sequence>